<dbReference type="InterPro" id="IPR007420">
    <property type="entry name" value="DUF465"/>
</dbReference>
<protein>
    <submittedName>
        <fullName evidence="4">DUF465 domain-containing protein</fullName>
    </submittedName>
</protein>
<dbReference type="Proteomes" id="UP000501669">
    <property type="component" value="Chromosome"/>
</dbReference>
<dbReference type="Proteomes" id="UP000254535">
    <property type="component" value="Chromosome"/>
</dbReference>
<reference evidence="3 5" key="1">
    <citation type="submission" date="2014-11" db="EMBL/GenBank/DDBJ databases">
        <title>Draft genome sequence of Pseudomonas fluorescens strains SF4c SF39a.</title>
        <authorList>
            <person name="Underwood G.E."/>
            <person name="Ly L.K."/>
            <person name="Bitzer A.S."/>
            <person name="Godino A."/>
            <person name="Bucci V."/>
            <person name="Fischer S."/>
            <person name="Silby M.W."/>
        </authorList>
    </citation>
    <scope>NUCLEOTIDE SEQUENCE [LARGE SCALE GENOMIC DNA]</scope>
    <source>
        <strain evidence="3 5">SF4c</strain>
    </source>
</reference>
<organism evidence="2 6">
    <name type="scientific">Pseudomonas fluorescens</name>
    <dbReference type="NCBI Taxonomy" id="294"/>
    <lineage>
        <taxon>Bacteria</taxon>
        <taxon>Pseudomonadati</taxon>
        <taxon>Pseudomonadota</taxon>
        <taxon>Gammaproteobacteria</taxon>
        <taxon>Pseudomonadales</taxon>
        <taxon>Pseudomonadaceae</taxon>
        <taxon>Pseudomonas</taxon>
    </lineage>
</organism>
<reference evidence="4 7" key="3">
    <citation type="submission" date="2018-03" db="EMBL/GenBank/DDBJ databases">
        <title>Complete genome sequence of Pseudomonas fluorescens sp. G7.</title>
        <authorList>
            <person name="Gao C.-H."/>
            <person name="Li Z."/>
            <person name="Cai P."/>
        </authorList>
    </citation>
    <scope>NUCLEOTIDE SEQUENCE [LARGE SCALE GENOMIC DNA]</scope>
    <source>
        <strain evidence="4 7">G7</strain>
    </source>
</reference>
<dbReference type="InterPro" id="IPR038444">
    <property type="entry name" value="DUF465_sf"/>
</dbReference>
<dbReference type="RefSeq" id="WP_039768852.1">
    <property type="nucleotide sequence ID" value="NZ_CP022313.1"/>
</dbReference>
<evidence type="ECO:0000313" key="6">
    <source>
        <dbReference type="Proteomes" id="UP000254535"/>
    </source>
</evidence>
<evidence type="ECO:0000313" key="7">
    <source>
        <dbReference type="Proteomes" id="UP000501669"/>
    </source>
</evidence>
<evidence type="ECO:0000256" key="1">
    <source>
        <dbReference type="SAM" id="Coils"/>
    </source>
</evidence>
<feature type="coiled-coil region" evidence="1">
    <location>
        <begin position="28"/>
        <end position="78"/>
    </location>
</feature>
<gene>
    <name evidence="4" type="ORF">C6Y56_15660</name>
    <name evidence="2" type="ORF">CFN16_14935</name>
    <name evidence="3" type="ORF">QS95_14170</name>
</gene>
<evidence type="ECO:0000313" key="3">
    <source>
        <dbReference type="EMBL" id="KIF60614.1"/>
    </source>
</evidence>
<dbReference type="AlphaFoldDB" id="A0A0C1ZYF7"/>
<dbReference type="Pfam" id="PF04325">
    <property type="entry name" value="DUF465"/>
    <property type="match status" value="1"/>
</dbReference>
<reference evidence="2 6" key="2">
    <citation type="submission" date="2017-07" db="EMBL/GenBank/DDBJ databases">
        <title>Genome sequence of Pseudomonas NEP1.</title>
        <authorList>
            <person name="Nascimento F.X."/>
        </authorList>
    </citation>
    <scope>NUCLEOTIDE SEQUENCE [LARGE SCALE GENOMIC DNA]</scope>
    <source>
        <strain evidence="2 6">NEP1</strain>
    </source>
</reference>
<dbReference type="Proteomes" id="UP000031587">
    <property type="component" value="Unassembled WGS sequence"/>
</dbReference>
<evidence type="ECO:0000313" key="2">
    <source>
        <dbReference type="EMBL" id="AXJ05367.1"/>
    </source>
</evidence>
<dbReference type="OrthoDB" id="7030268at2"/>
<dbReference type="EMBL" id="CP027561">
    <property type="protein sequence ID" value="QJP95949.1"/>
    <property type="molecule type" value="Genomic_DNA"/>
</dbReference>
<dbReference type="Gene3D" id="6.10.280.50">
    <property type="match status" value="1"/>
</dbReference>
<evidence type="ECO:0000313" key="5">
    <source>
        <dbReference type="Proteomes" id="UP000031587"/>
    </source>
</evidence>
<evidence type="ECO:0000313" key="4">
    <source>
        <dbReference type="EMBL" id="QJP95949.1"/>
    </source>
</evidence>
<proteinExistence type="predicted"/>
<name>A0A0C1ZYF7_PSEFL</name>
<dbReference type="EMBL" id="CP022313">
    <property type="protein sequence ID" value="AXJ05367.1"/>
    <property type="molecule type" value="Genomic_DNA"/>
</dbReference>
<keyword evidence="1" id="KW-0175">Coiled coil</keyword>
<dbReference type="EMBL" id="JTGH01000010">
    <property type="protein sequence ID" value="KIF60614.1"/>
    <property type="molecule type" value="Genomic_DNA"/>
</dbReference>
<accession>A0A0C1ZYF7</accession>
<sequence length="80" mass="9096">MPVTHDLLQDLKLTKEEIQQRRTADPHLDALINKYSQADAEVVKAETATSDAPSDDTLKKLKEKRLQVKDKIVEQLQARS</sequence>